<dbReference type="Gene3D" id="3.40.50.720">
    <property type="entry name" value="NAD(P)-binding Rossmann-like Domain"/>
    <property type="match status" value="1"/>
</dbReference>
<dbReference type="EMBL" id="CP000514">
    <property type="protein sequence ID" value="ABM19688.1"/>
    <property type="molecule type" value="Genomic_DNA"/>
</dbReference>
<dbReference type="AlphaFoldDB" id="A1U3W9"/>
<name>A1U3W9_MARN8</name>
<evidence type="ECO:0000313" key="2">
    <source>
        <dbReference type="EMBL" id="ABM19688.1"/>
    </source>
</evidence>
<dbReference type="InterPro" id="IPR001509">
    <property type="entry name" value="Epimerase_deHydtase"/>
</dbReference>
<feature type="domain" description="NAD-dependent epimerase/dehydratase" evidence="1">
    <location>
        <begin position="3"/>
        <end position="227"/>
    </location>
</feature>
<evidence type="ECO:0000259" key="1">
    <source>
        <dbReference type="Pfam" id="PF01370"/>
    </source>
</evidence>
<dbReference type="Proteomes" id="UP000000998">
    <property type="component" value="Chromosome"/>
</dbReference>
<reference evidence="3" key="1">
    <citation type="journal article" date="2011" name="Appl. Environ. Microbiol.">
        <title>Genomic potential of Marinobacter aquaeolei, a biogeochemical 'opportunitroph'.</title>
        <authorList>
            <person name="Singer E."/>
            <person name="Webb E.A."/>
            <person name="Nelson W.C."/>
            <person name="Heidelberg J.F."/>
            <person name="Ivanova N."/>
            <person name="Pati A."/>
            <person name="Edwards K.J."/>
        </authorList>
    </citation>
    <scope>NUCLEOTIDE SEQUENCE [LARGE SCALE GENOMIC DNA]</scope>
    <source>
        <strain evidence="3">ATCC 700491 / DSM 11845 / VT8</strain>
    </source>
</reference>
<sequence length="315" mass="33892">MRVLVTGANGFVGSRLAGQLGRSDHFSLACAVRTTGTCRFGEEYSIGELGPKTDWSAALRGQDVVVHLAARAHVMDDEAPDPLVEYRRVNVDGTLNLARQAIDAGVRRFVFVSSIKVNGEQTDLGQPFTSDQITAPADAYGISKLEAERGLLALGKESGMEVVIIRPPLVYGPGVKGNFATLIKLVEKGFPLPLGAISNKRTLVSLDNLVDLIQVCIDHPAAANEVFLAGDNSDLSTSELLREIGKAVGKPARLIPVPQGFLMVAARLLGKTDVARRLFGSLQVDISKARHLLGWEPPVSVEEGLRRCFELESRS</sequence>
<proteinExistence type="predicted"/>
<gene>
    <name evidence="2" type="ordered locus">Maqu_2613</name>
</gene>
<organism evidence="2 3">
    <name type="scientific">Marinobacter nauticus (strain ATCC 700491 / DSM 11845 / VT8)</name>
    <name type="common">Marinobacter aquaeolei</name>
    <dbReference type="NCBI Taxonomy" id="351348"/>
    <lineage>
        <taxon>Bacteria</taxon>
        <taxon>Pseudomonadati</taxon>
        <taxon>Pseudomonadota</taxon>
        <taxon>Gammaproteobacteria</taxon>
        <taxon>Pseudomonadales</taxon>
        <taxon>Marinobacteraceae</taxon>
        <taxon>Marinobacter</taxon>
    </lineage>
</organism>
<dbReference type="PANTHER" id="PTHR43245:SF58">
    <property type="entry name" value="BLL5923 PROTEIN"/>
    <property type="match status" value="1"/>
</dbReference>
<dbReference type="InterPro" id="IPR050177">
    <property type="entry name" value="Lipid_A_modif_metabolic_enz"/>
</dbReference>
<dbReference type="KEGG" id="maq:Maqu_2613"/>
<dbReference type="InterPro" id="IPR036291">
    <property type="entry name" value="NAD(P)-bd_dom_sf"/>
</dbReference>
<protein>
    <submittedName>
        <fullName evidence="2">NAD-dependent epimerase/dehydratase</fullName>
    </submittedName>
</protein>
<dbReference type="PANTHER" id="PTHR43245">
    <property type="entry name" value="BIFUNCTIONAL POLYMYXIN RESISTANCE PROTEIN ARNA"/>
    <property type="match status" value="1"/>
</dbReference>
<dbReference type="OrthoDB" id="9801056at2"/>
<dbReference type="DNASU" id="4655182"/>
<dbReference type="eggNOG" id="COG0451">
    <property type="taxonomic scope" value="Bacteria"/>
</dbReference>
<dbReference type="STRING" id="351348.Maqu_2613"/>
<dbReference type="RefSeq" id="WP_011786059.1">
    <property type="nucleotide sequence ID" value="NC_008740.1"/>
</dbReference>
<dbReference type="Pfam" id="PF01370">
    <property type="entry name" value="Epimerase"/>
    <property type="match status" value="1"/>
</dbReference>
<dbReference type="HOGENOM" id="CLU_007383_6_1_6"/>
<accession>A1U3W9</accession>
<dbReference type="SUPFAM" id="SSF51735">
    <property type="entry name" value="NAD(P)-binding Rossmann-fold domains"/>
    <property type="match status" value="1"/>
</dbReference>
<evidence type="ECO:0000313" key="3">
    <source>
        <dbReference type="Proteomes" id="UP000000998"/>
    </source>
</evidence>
<dbReference type="CDD" id="cd05232">
    <property type="entry name" value="UDP_G4E_4_SDR_e"/>
    <property type="match status" value="1"/>
</dbReference>